<evidence type="ECO:0000313" key="4">
    <source>
        <dbReference type="Proteomes" id="UP000298246"/>
    </source>
</evidence>
<keyword evidence="4" id="KW-1185">Reference proteome</keyword>
<name>A0A4Y8PPN4_9BACL</name>
<feature type="compositionally biased region" description="Basic and acidic residues" evidence="1">
    <location>
        <begin position="73"/>
        <end position="97"/>
    </location>
</feature>
<accession>A0A4Y8PPN4</accession>
<feature type="region of interest" description="Disordered" evidence="1">
    <location>
        <begin position="71"/>
        <end position="97"/>
    </location>
</feature>
<evidence type="ECO:0000256" key="2">
    <source>
        <dbReference type="SAM" id="Phobius"/>
    </source>
</evidence>
<keyword evidence="2" id="KW-0472">Membrane</keyword>
<proteinExistence type="predicted"/>
<keyword evidence="2" id="KW-1133">Transmembrane helix</keyword>
<dbReference type="Proteomes" id="UP000298246">
    <property type="component" value="Unassembled WGS sequence"/>
</dbReference>
<dbReference type="EMBL" id="MYFO01000084">
    <property type="protein sequence ID" value="TFE82567.1"/>
    <property type="molecule type" value="Genomic_DNA"/>
</dbReference>
<reference evidence="3 4" key="1">
    <citation type="submission" date="2017-03" db="EMBL/GenBank/DDBJ databases">
        <title>Isolation of Levoglucosan Utilizing Bacteria.</title>
        <authorList>
            <person name="Arya A.S."/>
        </authorList>
    </citation>
    <scope>NUCLEOTIDE SEQUENCE [LARGE SCALE GENOMIC DNA]</scope>
    <source>
        <strain evidence="3 4">MEC069</strain>
    </source>
</reference>
<protein>
    <submittedName>
        <fullName evidence="3">Uncharacterized protein</fullName>
    </submittedName>
</protein>
<dbReference type="AlphaFoldDB" id="A0A4Y8PPN4"/>
<gene>
    <name evidence="3" type="ORF">B5M42_24840</name>
</gene>
<feature type="compositionally biased region" description="Basic and acidic residues" evidence="1">
    <location>
        <begin position="141"/>
        <end position="159"/>
    </location>
</feature>
<feature type="region of interest" description="Disordered" evidence="1">
    <location>
        <begin position="141"/>
        <end position="168"/>
    </location>
</feature>
<organism evidence="3 4">
    <name type="scientific">Paenibacillus athensensis</name>
    <dbReference type="NCBI Taxonomy" id="1967502"/>
    <lineage>
        <taxon>Bacteria</taxon>
        <taxon>Bacillati</taxon>
        <taxon>Bacillota</taxon>
        <taxon>Bacilli</taxon>
        <taxon>Bacillales</taxon>
        <taxon>Paenibacillaceae</taxon>
        <taxon>Paenibacillus</taxon>
    </lineage>
</organism>
<feature type="transmembrane region" description="Helical" evidence="2">
    <location>
        <begin position="280"/>
        <end position="303"/>
    </location>
</feature>
<evidence type="ECO:0000256" key="1">
    <source>
        <dbReference type="SAM" id="MobiDB-lite"/>
    </source>
</evidence>
<comment type="caution">
    <text evidence="3">The sequence shown here is derived from an EMBL/GenBank/DDBJ whole genome shotgun (WGS) entry which is preliminary data.</text>
</comment>
<keyword evidence="2" id="KW-0812">Transmembrane</keyword>
<evidence type="ECO:0000313" key="3">
    <source>
        <dbReference type="EMBL" id="TFE82567.1"/>
    </source>
</evidence>
<sequence length="408" mass="46080">MEQDLQAELQAEKSKLTAVKNSVDQLTSALPTAYQSSRQPPTVVTVKGLAQDIYLNHSAAGAQIYKNSLPKNYPEEAKRREEKAKYEQNKESQVVKDQESQAELGIKDVFNILDAFKTLKEENDDYTNLSEYYQKYMKQQETDAVKGEAGKNEEPKEPQPDYEDSSSEAMSAMDSFFERLSDFLISMRNEMYVNEYAFEHFNSFDPGASSNYFKDKKLDANELAKALGAENSGIEYLIYGLDKPGANVGAALGELFLIRVAIRTLEGFMKPQIKALGHPLLILIAAIAYGVSLAFADLIGFFSGKKIPLVGIKPLNSITLDYKDYLRLFLLIHSAEAKKLARMQALIQLDTNKDLSQYSTYMFGKAQFSVRLWFLPEVMNSLSRTIFSDQEVKGNRYYYSSGNKDMSY</sequence>